<dbReference type="EMBL" id="JACGCM010002116">
    <property type="protein sequence ID" value="KAF6144548.1"/>
    <property type="molecule type" value="Genomic_DNA"/>
</dbReference>
<name>A0A7J7LPR1_9MAGN</name>
<accession>A0A7J7LPR1</accession>
<organism evidence="2 3">
    <name type="scientific">Kingdonia uniflora</name>
    <dbReference type="NCBI Taxonomy" id="39325"/>
    <lineage>
        <taxon>Eukaryota</taxon>
        <taxon>Viridiplantae</taxon>
        <taxon>Streptophyta</taxon>
        <taxon>Embryophyta</taxon>
        <taxon>Tracheophyta</taxon>
        <taxon>Spermatophyta</taxon>
        <taxon>Magnoliopsida</taxon>
        <taxon>Ranunculales</taxon>
        <taxon>Circaeasteraceae</taxon>
        <taxon>Kingdonia</taxon>
    </lineage>
</organism>
<dbReference type="Proteomes" id="UP000541444">
    <property type="component" value="Unassembled WGS sequence"/>
</dbReference>
<keyword evidence="3" id="KW-1185">Reference proteome</keyword>
<sequence length="81" mass="8734">MLERAVPFSPMSKFPRSKSVTEREQNIPRSPLQTAVGKEEIDSPSQANKHKSGSLQQSRSGCAKFSEEAAGGECPTTVAVK</sequence>
<reference evidence="2 3" key="1">
    <citation type="journal article" date="2020" name="IScience">
        <title>Genome Sequencing of the Endangered Kingdonia uniflora (Circaeasteraceae, Ranunculales) Reveals Potential Mechanisms of Evolutionary Specialization.</title>
        <authorList>
            <person name="Sun Y."/>
            <person name="Deng T."/>
            <person name="Zhang A."/>
            <person name="Moore M.J."/>
            <person name="Landis J.B."/>
            <person name="Lin N."/>
            <person name="Zhang H."/>
            <person name="Zhang X."/>
            <person name="Huang J."/>
            <person name="Zhang X."/>
            <person name="Sun H."/>
            <person name="Wang H."/>
        </authorList>
    </citation>
    <scope>NUCLEOTIDE SEQUENCE [LARGE SCALE GENOMIC DNA]</scope>
    <source>
        <strain evidence="2">TB1705</strain>
        <tissue evidence="2">Leaf</tissue>
    </source>
</reference>
<evidence type="ECO:0000313" key="2">
    <source>
        <dbReference type="EMBL" id="KAF6144548.1"/>
    </source>
</evidence>
<feature type="region of interest" description="Disordered" evidence="1">
    <location>
        <begin position="1"/>
        <end position="81"/>
    </location>
</feature>
<gene>
    <name evidence="2" type="ORF">GIB67_024011</name>
</gene>
<evidence type="ECO:0000256" key="1">
    <source>
        <dbReference type="SAM" id="MobiDB-lite"/>
    </source>
</evidence>
<proteinExistence type="predicted"/>
<protein>
    <submittedName>
        <fullName evidence="2">Uncharacterized protein</fullName>
    </submittedName>
</protein>
<evidence type="ECO:0000313" key="3">
    <source>
        <dbReference type="Proteomes" id="UP000541444"/>
    </source>
</evidence>
<comment type="caution">
    <text evidence="2">The sequence shown here is derived from an EMBL/GenBank/DDBJ whole genome shotgun (WGS) entry which is preliminary data.</text>
</comment>
<feature type="compositionally biased region" description="Polar residues" evidence="1">
    <location>
        <begin position="43"/>
        <end position="60"/>
    </location>
</feature>
<dbReference type="AlphaFoldDB" id="A0A7J7LPR1"/>